<protein>
    <submittedName>
        <fullName evidence="1">Uncharacterized protein</fullName>
    </submittedName>
</protein>
<accession>A0ABT4AY57</accession>
<dbReference type="RefSeq" id="WP_267562332.1">
    <property type="nucleotide sequence ID" value="NZ_JAPNTZ010000003.1"/>
</dbReference>
<proteinExistence type="predicted"/>
<keyword evidence="2" id="KW-1185">Reference proteome</keyword>
<sequence length="79" mass="8869">MAVPDRPVAMRRCPRCGHQTRADRMVKGFGRDCAAQLGLIGRSVDTGHDGPDLLDVLRSLDEEDSCDGWDRPADRPYEW</sequence>
<organism evidence="1 2">
    <name type="scientific">Paractinoplanes pyxinae</name>
    <dbReference type="NCBI Taxonomy" id="2997416"/>
    <lineage>
        <taxon>Bacteria</taxon>
        <taxon>Bacillati</taxon>
        <taxon>Actinomycetota</taxon>
        <taxon>Actinomycetes</taxon>
        <taxon>Micromonosporales</taxon>
        <taxon>Micromonosporaceae</taxon>
        <taxon>Paractinoplanes</taxon>
    </lineage>
</organism>
<name>A0ABT4AY57_9ACTN</name>
<dbReference type="EMBL" id="JAPNTZ010000003">
    <property type="protein sequence ID" value="MCY1138345.1"/>
    <property type="molecule type" value="Genomic_DNA"/>
</dbReference>
<comment type="caution">
    <text evidence="1">The sequence shown here is derived from an EMBL/GenBank/DDBJ whole genome shotgun (WGS) entry which is preliminary data.</text>
</comment>
<gene>
    <name evidence="1" type="ORF">OWR29_10080</name>
</gene>
<evidence type="ECO:0000313" key="1">
    <source>
        <dbReference type="EMBL" id="MCY1138345.1"/>
    </source>
</evidence>
<evidence type="ECO:0000313" key="2">
    <source>
        <dbReference type="Proteomes" id="UP001151002"/>
    </source>
</evidence>
<reference evidence="1" key="1">
    <citation type="submission" date="2022-11" db="EMBL/GenBank/DDBJ databases">
        <authorList>
            <person name="Somphong A."/>
            <person name="Phongsopitanun W."/>
        </authorList>
    </citation>
    <scope>NUCLEOTIDE SEQUENCE</scope>
    <source>
        <strain evidence="1">Pm04-4</strain>
    </source>
</reference>
<dbReference type="Proteomes" id="UP001151002">
    <property type="component" value="Unassembled WGS sequence"/>
</dbReference>